<evidence type="ECO:0000313" key="10">
    <source>
        <dbReference type="Proteomes" id="UP000254150"/>
    </source>
</evidence>
<dbReference type="EMBL" id="UHID01000001">
    <property type="protein sequence ID" value="SUO93214.1"/>
    <property type="molecule type" value="Genomic_DNA"/>
</dbReference>
<feature type="region of interest" description="Disordered" evidence="6">
    <location>
        <begin position="25"/>
        <end position="61"/>
    </location>
</feature>
<keyword evidence="2" id="KW-0645">Protease</keyword>
<dbReference type="GO" id="GO:0006508">
    <property type="term" value="P:proteolysis"/>
    <property type="evidence" value="ECO:0007669"/>
    <property type="project" value="UniProtKB-KW"/>
</dbReference>
<evidence type="ECO:0000313" key="9">
    <source>
        <dbReference type="EMBL" id="SUO93214.1"/>
    </source>
</evidence>
<dbReference type="PROSITE" id="PS51935">
    <property type="entry name" value="NLPC_P60"/>
    <property type="match status" value="1"/>
</dbReference>
<evidence type="ECO:0000256" key="7">
    <source>
        <dbReference type="SAM" id="SignalP"/>
    </source>
</evidence>
<proteinExistence type="inferred from homology"/>
<dbReference type="InterPro" id="IPR038765">
    <property type="entry name" value="Papain-like_cys_pep_sf"/>
</dbReference>
<dbReference type="GO" id="GO:0008234">
    <property type="term" value="F:cysteine-type peptidase activity"/>
    <property type="evidence" value="ECO:0007669"/>
    <property type="project" value="UniProtKB-KW"/>
</dbReference>
<dbReference type="PANTHER" id="PTHR47359:SF3">
    <property type="entry name" value="NLP_P60 DOMAIN-CONTAINING PROTEIN-RELATED"/>
    <property type="match status" value="1"/>
</dbReference>
<accession>A0A380MM11</accession>
<feature type="coiled-coil region" evidence="5">
    <location>
        <begin position="166"/>
        <end position="239"/>
    </location>
</feature>
<gene>
    <name evidence="9" type="ORF">NCTC7807_00261</name>
</gene>
<name>A0A380MM11_STRGR</name>
<dbReference type="GeneID" id="95072568"/>
<dbReference type="AlphaFoldDB" id="A0A380MM11"/>
<evidence type="ECO:0000256" key="2">
    <source>
        <dbReference type="ARBA" id="ARBA00022670"/>
    </source>
</evidence>
<dbReference type="Pfam" id="PF00877">
    <property type="entry name" value="NLPC_P60"/>
    <property type="match status" value="1"/>
</dbReference>
<reference evidence="9 10" key="1">
    <citation type="submission" date="2018-06" db="EMBL/GenBank/DDBJ databases">
        <authorList>
            <consortium name="Pathogen Informatics"/>
            <person name="Doyle S."/>
        </authorList>
    </citation>
    <scope>NUCLEOTIDE SEQUENCE [LARGE SCALE GENOMIC DNA]</scope>
    <source>
        <strain evidence="9 10">NCTC7807</strain>
    </source>
</reference>
<dbReference type="RefSeq" id="WP_115067700.1">
    <property type="nucleotide sequence ID" value="NZ_UHID01000001.1"/>
</dbReference>
<keyword evidence="5" id="KW-0175">Coiled coil</keyword>
<dbReference type="EC" id="3.4.-.-" evidence="9"/>
<sequence length="371" mass="39886">MRRTTLAAVALVCGITCVGGLASAGTAHAAPEPAPTTSAPAAPGAPGSPAGEAGEDQAATPAPLEEVRKKIEKLYHRASVATDAYNAAEEKAKRQSKKVDRLGRAIAAGEDRLELLRHQAGATAREQYRGGGIPEGAQFLLTDDPRLFLDHANRLQRGQHAAKGLMAQLRTTQEKLEQDRAAASAEWKKLEQHRKSRAKAKKEIKKQIKAAEELESRLAAEERERLRKLEREAQRKAQSVWLDSGILDAISGKASAAGRKALEYAADQIGKPYAWGAEGPDSYDCSGLTSQAWAAAGVAIPRTSQEQWRQLERVPIREMRPGDLIIYHDDASHVGMYVGDGTIVHAPRPGRDITLAGAGTMTILGVVRPDA</sequence>
<keyword evidence="7" id="KW-0732">Signal</keyword>
<comment type="similarity">
    <text evidence="1">Belongs to the peptidase C40 family.</text>
</comment>
<dbReference type="PANTHER" id="PTHR47359">
    <property type="entry name" value="PEPTIDOGLYCAN DL-ENDOPEPTIDASE CWLO"/>
    <property type="match status" value="1"/>
</dbReference>
<keyword evidence="4" id="KW-0788">Thiol protease</keyword>
<dbReference type="Gene3D" id="3.90.1720.10">
    <property type="entry name" value="endopeptidase domain like (from Nostoc punctiforme)"/>
    <property type="match status" value="1"/>
</dbReference>
<feature type="signal peptide" evidence="7">
    <location>
        <begin position="1"/>
        <end position="29"/>
    </location>
</feature>
<dbReference type="InterPro" id="IPR000064">
    <property type="entry name" value="NLP_P60_dom"/>
</dbReference>
<feature type="domain" description="NlpC/P60" evidence="8">
    <location>
        <begin position="255"/>
        <end position="371"/>
    </location>
</feature>
<feature type="compositionally biased region" description="Low complexity" evidence="6">
    <location>
        <begin position="25"/>
        <end position="52"/>
    </location>
</feature>
<evidence type="ECO:0000256" key="3">
    <source>
        <dbReference type="ARBA" id="ARBA00022801"/>
    </source>
</evidence>
<dbReference type="SUPFAM" id="SSF54001">
    <property type="entry name" value="Cysteine proteinases"/>
    <property type="match status" value="1"/>
</dbReference>
<dbReference type="Proteomes" id="UP000254150">
    <property type="component" value="Unassembled WGS sequence"/>
</dbReference>
<feature type="chain" id="PRO_5016607642" evidence="7">
    <location>
        <begin position="30"/>
        <end position="371"/>
    </location>
</feature>
<organism evidence="9 10">
    <name type="scientific">Streptomyces griseus</name>
    <dbReference type="NCBI Taxonomy" id="1911"/>
    <lineage>
        <taxon>Bacteria</taxon>
        <taxon>Bacillati</taxon>
        <taxon>Actinomycetota</taxon>
        <taxon>Actinomycetes</taxon>
        <taxon>Kitasatosporales</taxon>
        <taxon>Streptomycetaceae</taxon>
        <taxon>Streptomyces</taxon>
    </lineage>
</organism>
<evidence type="ECO:0000256" key="1">
    <source>
        <dbReference type="ARBA" id="ARBA00007074"/>
    </source>
</evidence>
<dbReference type="InterPro" id="IPR051794">
    <property type="entry name" value="PG_Endopeptidase_C40"/>
</dbReference>
<keyword evidence="3 9" id="KW-0378">Hydrolase</keyword>
<evidence type="ECO:0000256" key="5">
    <source>
        <dbReference type="SAM" id="Coils"/>
    </source>
</evidence>
<evidence type="ECO:0000259" key="8">
    <source>
        <dbReference type="PROSITE" id="PS51935"/>
    </source>
</evidence>
<protein>
    <submittedName>
        <fullName evidence="9">NLP/P60-family secreted protein</fullName>
        <ecNumber evidence="9">3.4.-.-</ecNumber>
    </submittedName>
</protein>
<evidence type="ECO:0000256" key="6">
    <source>
        <dbReference type="SAM" id="MobiDB-lite"/>
    </source>
</evidence>
<evidence type="ECO:0000256" key="4">
    <source>
        <dbReference type="ARBA" id="ARBA00022807"/>
    </source>
</evidence>